<organism evidence="2 3">
    <name type="scientific">Candidatus Brocadia fulgida</name>
    <dbReference type="NCBI Taxonomy" id="380242"/>
    <lineage>
        <taxon>Bacteria</taxon>
        <taxon>Pseudomonadati</taxon>
        <taxon>Planctomycetota</taxon>
        <taxon>Candidatus Brocadiia</taxon>
        <taxon>Candidatus Brocadiales</taxon>
        <taxon>Candidatus Brocadiaceae</taxon>
        <taxon>Candidatus Brocadia</taxon>
    </lineage>
</organism>
<comment type="caution">
    <text evidence="2">The sequence shown here is derived from an EMBL/GenBank/DDBJ whole genome shotgun (WGS) entry which is preliminary data.</text>
</comment>
<dbReference type="Proteomes" id="UP000034954">
    <property type="component" value="Unassembled WGS sequence"/>
</dbReference>
<dbReference type="GO" id="GO:0005524">
    <property type="term" value="F:ATP binding"/>
    <property type="evidence" value="ECO:0007669"/>
    <property type="project" value="InterPro"/>
</dbReference>
<dbReference type="NCBIfam" id="NF006821">
    <property type="entry name" value="PRK09344.1-3"/>
    <property type="match status" value="1"/>
</dbReference>
<dbReference type="GO" id="GO:0005829">
    <property type="term" value="C:cytosol"/>
    <property type="evidence" value="ECO:0007669"/>
    <property type="project" value="TreeGrafter"/>
</dbReference>
<dbReference type="InterPro" id="IPR001272">
    <property type="entry name" value="PEP_carboxykinase_ATP"/>
</dbReference>
<keyword evidence="1" id="KW-0210">Decarboxylase</keyword>
<protein>
    <submittedName>
        <fullName evidence="2">Phosphoenolpyruvate carboxykinase</fullName>
    </submittedName>
</protein>
<proteinExistence type="predicted"/>
<dbReference type="Gene3D" id="2.170.8.10">
    <property type="entry name" value="Phosphoenolpyruvate Carboxykinase, domain 2"/>
    <property type="match status" value="1"/>
</dbReference>
<dbReference type="InterPro" id="IPR013035">
    <property type="entry name" value="PEP_carboxykinase_C"/>
</dbReference>
<dbReference type="GO" id="GO:0016301">
    <property type="term" value="F:kinase activity"/>
    <property type="evidence" value="ECO:0007669"/>
    <property type="project" value="UniProtKB-KW"/>
</dbReference>
<dbReference type="SUPFAM" id="SSF53795">
    <property type="entry name" value="PEP carboxykinase-like"/>
    <property type="match status" value="1"/>
</dbReference>
<gene>
    <name evidence="2" type="ORF">BROFUL_02350</name>
</gene>
<evidence type="ECO:0000313" key="2">
    <source>
        <dbReference type="EMBL" id="KKO18957.1"/>
    </source>
</evidence>
<dbReference type="PANTHER" id="PTHR30031">
    <property type="entry name" value="PHOSPHOENOLPYRUVATE CARBOXYKINASE ATP"/>
    <property type="match status" value="1"/>
</dbReference>
<accession>A0A0M2USY3</accession>
<dbReference type="AlphaFoldDB" id="A0A0M2USY3"/>
<dbReference type="Gene3D" id="3.90.228.20">
    <property type="match status" value="1"/>
</dbReference>
<dbReference type="EMBL" id="LAQJ01000226">
    <property type="protein sequence ID" value="KKO18957.1"/>
    <property type="molecule type" value="Genomic_DNA"/>
</dbReference>
<evidence type="ECO:0000256" key="1">
    <source>
        <dbReference type="ARBA" id="ARBA00022793"/>
    </source>
</evidence>
<dbReference type="GO" id="GO:0004612">
    <property type="term" value="F:phosphoenolpyruvate carboxykinase (ATP) activity"/>
    <property type="evidence" value="ECO:0007669"/>
    <property type="project" value="InterPro"/>
</dbReference>
<keyword evidence="1" id="KW-0456">Lyase</keyword>
<dbReference type="PANTHER" id="PTHR30031:SF0">
    <property type="entry name" value="PHOSPHOENOLPYRUVATE CARBOXYKINASE (ATP)"/>
    <property type="match status" value="1"/>
</dbReference>
<dbReference type="GO" id="GO:0006094">
    <property type="term" value="P:gluconeogenesis"/>
    <property type="evidence" value="ECO:0007669"/>
    <property type="project" value="InterPro"/>
</dbReference>
<evidence type="ECO:0000313" key="3">
    <source>
        <dbReference type="Proteomes" id="UP000034954"/>
    </source>
</evidence>
<sequence length="551" mass="62270">MSTAMTSPTKEFQVVSRMIEYLKGAQNVIHYRDWTLRTGAERFASLTKFGNVAVHSTVKNRSAKVTVYVGSDAVRHKKLNSQQAEIMNNLLGTLTTLEEYVKRAPMVWVNRTMGDNSEFSPNCNIFVSIQRPEMIRLAYMTWATLFPVRPEGAPKQYIVYIPEWQEGERQILVFPEISTTIVLGTDYYGESKKGFLRMAMWDAKQRGMLGLHAGSKILKARGPDGRPRRYGMLIFGMSGTGKTTHTCHTHGLNDKDEGVEILQDDVVFLRKDGSAYGSERGFYLKTEGLDPVTQPIIYKAATSRDAIFENVMIDYEGNVYFEDDTLTSNGRGIMMREDLGPYISNSINLPPVNDMDGLIVAFITRRHTVVPLAARLTPEQAAATFMLGESIETSAGDPKRAGESIREVGTNPFIIGDKAYEGNWFYDFVKRHEGKVWCYQLNTGGMGEIIENQPNGAKVFKRKVQRIEIPEMAAIIRGIVRGTSKWDKDKYWNLEVPTFVDGMDIAKYNVEKFYDINSIINQVSDLRCERVDYAEKFTALDKTIIKAAETM</sequence>
<dbReference type="Pfam" id="PF01293">
    <property type="entry name" value="PEPCK_ATP"/>
    <property type="match status" value="1"/>
</dbReference>
<keyword evidence="3" id="KW-1185">Reference proteome</keyword>
<reference evidence="2 3" key="1">
    <citation type="journal article" date="2013" name="BMC Microbiol.">
        <title>Identification of the type II cytochrome c maturation pathway in anammox bacteria by comparative genomics.</title>
        <authorList>
            <person name="Ferousi C."/>
            <person name="Speth D.R."/>
            <person name="Reimann J."/>
            <person name="Op den Camp H.J."/>
            <person name="Allen J.W."/>
            <person name="Keltjens J.T."/>
            <person name="Jetten M.S."/>
        </authorList>
    </citation>
    <scope>NUCLEOTIDE SEQUENCE [LARGE SCALE GENOMIC DNA]</scope>
    <source>
        <strain evidence="2">RU1</strain>
    </source>
</reference>
<name>A0A0M2USY3_9BACT</name>